<evidence type="ECO:0000313" key="7">
    <source>
        <dbReference type="Proteomes" id="UP000215914"/>
    </source>
</evidence>
<evidence type="ECO:0000256" key="3">
    <source>
        <dbReference type="ARBA" id="ARBA00022801"/>
    </source>
</evidence>
<comment type="pathway">
    <text evidence="4">Amino-acid degradation; L-valine degradation.</text>
</comment>
<dbReference type="GO" id="GO:0016853">
    <property type="term" value="F:isomerase activity"/>
    <property type="evidence" value="ECO:0007669"/>
    <property type="project" value="UniProtKB-KW"/>
</dbReference>
<evidence type="ECO:0000256" key="1">
    <source>
        <dbReference type="ARBA" id="ARBA00001709"/>
    </source>
</evidence>
<dbReference type="Pfam" id="PF16113">
    <property type="entry name" value="ECH_2"/>
    <property type="match status" value="1"/>
</dbReference>
<dbReference type="PANTHER" id="PTHR43176:SF3">
    <property type="entry name" value="3-HYDROXYISOBUTYRYL-COA HYDROLASE, MITOCHONDRIAL"/>
    <property type="match status" value="1"/>
</dbReference>
<sequence>MTPTSQICILALKPGRGYRFLPCRDRPPPRVLVKQTSNVRTIILNRPQQLNALTPEMVSQLLELLNAYEEDPSVKLVIIKGEGKAFSAGGAVSVLLNVSWKEAAILFSTAYALDYLIATYAKTQVSLIRGIVMGGGAAFAVHGRFRVVTDDTVFAMPETALGLFPDVGASYYLSRLPGFFGEYVGLTGARLDGAEMLACGLATHFVPLEKFSALEDALCKANTGDPKIINNIIHDFSNKNPKLKEKSQFFRLKTINSCFSRRTVEEIISALEEEADKNKDDWISWTIKTLKKASPTSLKISLRSIRTGRLQGVGQCLIREFRMSCTVVRGKVCRDFFEGCRALLVDKDKNPKWEPSKLELVSNQMVDSYFAPLDDEAWTDIKLPVRPNLTSYAICKL</sequence>
<dbReference type="PANTHER" id="PTHR43176">
    <property type="entry name" value="3-HYDROXYISOBUTYRYL-COA HYDROLASE-RELATED"/>
    <property type="match status" value="1"/>
</dbReference>
<name>A0A251UGG7_HELAN</name>
<evidence type="ECO:0000313" key="6">
    <source>
        <dbReference type="EMBL" id="OTG22159.1"/>
    </source>
</evidence>
<dbReference type="GO" id="GO:0006574">
    <property type="term" value="P:L-valine catabolic process"/>
    <property type="evidence" value="ECO:0000318"/>
    <property type="project" value="GO_Central"/>
</dbReference>
<feature type="domain" description="Enoyl-CoA hydratase/isomerase" evidence="5">
    <location>
        <begin position="39"/>
        <end position="370"/>
    </location>
</feature>
<accession>A0A251UGG7</accession>
<dbReference type="InParanoid" id="A0A251UGG7"/>
<dbReference type="Proteomes" id="UP000215914">
    <property type="component" value="Chromosome 6"/>
</dbReference>
<dbReference type="InterPro" id="IPR045004">
    <property type="entry name" value="ECH_dom"/>
</dbReference>
<evidence type="ECO:0000259" key="5">
    <source>
        <dbReference type="Pfam" id="PF16113"/>
    </source>
</evidence>
<keyword evidence="6" id="KW-0413">Isomerase</keyword>
<reference evidence="7" key="1">
    <citation type="journal article" date="2017" name="Nature">
        <title>The sunflower genome provides insights into oil metabolism, flowering and Asterid evolution.</title>
        <authorList>
            <person name="Badouin H."/>
            <person name="Gouzy J."/>
            <person name="Grassa C.J."/>
            <person name="Murat F."/>
            <person name="Staton S.E."/>
            <person name="Cottret L."/>
            <person name="Lelandais-Briere C."/>
            <person name="Owens G.L."/>
            <person name="Carrere S."/>
            <person name="Mayjonade B."/>
            <person name="Legrand L."/>
            <person name="Gill N."/>
            <person name="Kane N.C."/>
            <person name="Bowers J.E."/>
            <person name="Hubner S."/>
            <person name="Bellec A."/>
            <person name="Berard A."/>
            <person name="Berges H."/>
            <person name="Blanchet N."/>
            <person name="Boniface M.C."/>
            <person name="Brunel D."/>
            <person name="Catrice O."/>
            <person name="Chaidir N."/>
            <person name="Claudel C."/>
            <person name="Donnadieu C."/>
            <person name="Faraut T."/>
            <person name="Fievet G."/>
            <person name="Helmstetter N."/>
            <person name="King M."/>
            <person name="Knapp S.J."/>
            <person name="Lai Z."/>
            <person name="Le Paslier M.C."/>
            <person name="Lippi Y."/>
            <person name="Lorenzon L."/>
            <person name="Mandel J.R."/>
            <person name="Marage G."/>
            <person name="Marchand G."/>
            <person name="Marquand E."/>
            <person name="Bret-Mestries E."/>
            <person name="Morien E."/>
            <person name="Nambeesan S."/>
            <person name="Nguyen T."/>
            <person name="Pegot-Espagnet P."/>
            <person name="Pouilly N."/>
            <person name="Raftis F."/>
            <person name="Sallet E."/>
            <person name="Schiex T."/>
            <person name="Thomas J."/>
            <person name="Vandecasteele C."/>
            <person name="Vares D."/>
            <person name="Vear F."/>
            <person name="Vautrin S."/>
            <person name="Crespi M."/>
            <person name="Mangin B."/>
            <person name="Burke J.M."/>
            <person name="Salse J."/>
            <person name="Munos S."/>
            <person name="Vincourt P."/>
            <person name="Rieseberg L.H."/>
            <person name="Langlade N.B."/>
        </authorList>
    </citation>
    <scope>NUCLEOTIDE SEQUENCE [LARGE SCALE GENOMIC DNA]</scope>
    <source>
        <strain evidence="7">cv. SF193</strain>
    </source>
</reference>
<proteinExistence type="inferred from homology"/>
<evidence type="ECO:0000256" key="2">
    <source>
        <dbReference type="ARBA" id="ARBA00011915"/>
    </source>
</evidence>
<dbReference type="FunCoup" id="A0A251UGG7">
    <property type="interactions" value="3693"/>
</dbReference>
<dbReference type="EC" id="3.1.2.4" evidence="2 4"/>
<gene>
    <name evidence="6" type="ORF">HannXRQ_Chr06g0168441</name>
</gene>
<dbReference type="EMBL" id="CM007895">
    <property type="protein sequence ID" value="OTG22159.1"/>
    <property type="molecule type" value="Genomic_DNA"/>
</dbReference>
<dbReference type="FunFam" id="3.90.226.10:FF:000027">
    <property type="entry name" value="Probable 3-hydroxyisobutyryl-CoA hydrolase 2"/>
    <property type="match status" value="1"/>
</dbReference>
<comment type="function">
    <text evidence="4">Hydrolyzes 3-hydroxyisobutyryl-CoA (HIBYL-CoA), a saline catabolite. Has high activity toward isobutyryl-CoA. Could be an isobutyryl-CoA dehydrogenase that functions in valine catabolism.</text>
</comment>
<protein>
    <recommendedName>
        <fullName evidence="2 4">3-hydroxyisobutyryl-CoA hydrolase</fullName>
        <shortName evidence="4">HIB-CoA hydrolase</shortName>
        <shortName evidence="4">HIBYL-CoA-H</shortName>
        <ecNumber evidence="2 4">3.1.2.4</ecNumber>
    </recommendedName>
    <alternativeName>
        <fullName evidence="4">3-hydroxyisobutyryl-coenzyme A hydrolase</fullName>
    </alternativeName>
</protein>
<dbReference type="OMA" id="TENTVHM"/>
<dbReference type="GO" id="GO:0003860">
    <property type="term" value="F:3-hydroxyisobutyryl-CoA hydrolase activity"/>
    <property type="evidence" value="ECO:0000318"/>
    <property type="project" value="GO_Central"/>
</dbReference>
<organism evidence="6 7">
    <name type="scientific">Helianthus annuus</name>
    <name type="common">Common sunflower</name>
    <dbReference type="NCBI Taxonomy" id="4232"/>
    <lineage>
        <taxon>Eukaryota</taxon>
        <taxon>Viridiplantae</taxon>
        <taxon>Streptophyta</taxon>
        <taxon>Embryophyta</taxon>
        <taxon>Tracheophyta</taxon>
        <taxon>Spermatophyta</taxon>
        <taxon>Magnoliopsida</taxon>
        <taxon>eudicotyledons</taxon>
        <taxon>Gunneridae</taxon>
        <taxon>Pentapetalae</taxon>
        <taxon>asterids</taxon>
        <taxon>campanulids</taxon>
        <taxon>Asterales</taxon>
        <taxon>Asteraceae</taxon>
        <taxon>Asteroideae</taxon>
        <taxon>Heliantheae alliance</taxon>
        <taxon>Heliantheae</taxon>
        <taxon>Helianthus</taxon>
    </lineage>
</organism>
<evidence type="ECO:0000256" key="4">
    <source>
        <dbReference type="RuleBase" id="RU369070"/>
    </source>
</evidence>
<dbReference type="AlphaFoldDB" id="A0A251UGG7"/>
<keyword evidence="3 4" id="KW-0378">Hydrolase</keyword>
<dbReference type="STRING" id="4232.A0A251UGG7"/>
<comment type="catalytic activity">
    <reaction evidence="1 4">
        <text>3-hydroxy-2-methylpropanoyl-CoA + H2O = 3-hydroxy-2-methylpropanoate + CoA + H(+)</text>
        <dbReference type="Rhea" id="RHEA:20888"/>
        <dbReference type="ChEBI" id="CHEBI:11805"/>
        <dbReference type="ChEBI" id="CHEBI:15377"/>
        <dbReference type="ChEBI" id="CHEBI:15378"/>
        <dbReference type="ChEBI" id="CHEBI:57287"/>
        <dbReference type="ChEBI" id="CHEBI:57340"/>
        <dbReference type="EC" id="3.1.2.4"/>
    </reaction>
</comment>
<dbReference type="CDD" id="cd06558">
    <property type="entry name" value="crotonase-like"/>
    <property type="match status" value="1"/>
</dbReference>
<dbReference type="InterPro" id="IPR029045">
    <property type="entry name" value="ClpP/crotonase-like_dom_sf"/>
</dbReference>
<keyword evidence="7" id="KW-1185">Reference proteome</keyword>
<dbReference type="Gene3D" id="3.90.226.10">
    <property type="entry name" value="2-enoyl-CoA Hydratase, Chain A, domain 1"/>
    <property type="match status" value="1"/>
</dbReference>
<comment type="similarity">
    <text evidence="4">Belongs to the enoyl-CoA hydratase/isomerase family.</text>
</comment>
<dbReference type="InterPro" id="IPR032259">
    <property type="entry name" value="HIBYL-CoA-H"/>
</dbReference>
<dbReference type="SUPFAM" id="SSF52096">
    <property type="entry name" value="ClpP/crotonase"/>
    <property type="match status" value="1"/>
</dbReference>
<dbReference type="NCBIfam" id="NF004127">
    <property type="entry name" value="PRK05617.1"/>
    <property type="match status" value="1"/>
</dbReference>